<dbReference type="InterPro" id="IPR007848">
    <property type="entry name" value="Small_mtfrase_dom"/>
</dbReference>
<keyword evidence="3" id="KW-0808">Transferase</keyword>
<evidence type="ECO:0000313" key="8">
    <source>
        <dbReference type="EMBL" id="UWP84274.1"/>
    </source>
</evidence>
<evidence type="ECO:0000256" key="1">
    <source>
        <dbReference type="ARBA" id="ARBA00006149"/>
    </source>
</evidence>
<dbReference type="RefSeq" id="WP_259862103.1">
    <property type="nucleotide sequence ID" value="NZ_BAAAST010000032.1"/>
</dbReference>
<dbReference type="Pfam" id="PF05175">
    <property type="entry name" value="MTS"/>
    <property type="match status" value="1"/>
</dbReference>
<dbReference type="Pfam" id="PF25004">
    <property type="entry name" value="DUF7782"/>
    <property type="match status" value="1"/>
</dbReference>
<dbReference type="EMBL" id="CP073720">
    <property type="protein sequence ID" value="UWP84274.1"/>
    <property type="molecule type" value="Genomic_DNA"/>
</dbReference>
<dbReference type="Gene3D" id="1.10.10.1150">
    <property type="entry name" value="Coenzyme PQQ synthesis protein D (PqqD)"/>
    <property type="match status" value="1"/>
</dbReference>
<dbReference type="SUPFAM" id="SSF53335">
    <property type="entry name" value="S-adenosyl-L-methionine-dependent methyltransferases"/>
    <property type="match status" value="1"/>
</dbReference>
<comment type="similarity">
    <text evidence="1">Belongs to the eukaryotic/archaeal PrmC-related family.</text>
</comment>
<sequence length="492" mass="52140">MSRVDALLDTTGLAQLREALTSAEYTSQGIKDHLGEAATAALARNDFRAALKVTEERGDRLATLIRLFVCGQTEPLSRVAAALAPLPLEAALPLLEADGDGVRAAVELEPYGDWWVVADLSASMRPGRPLPGDHVLGIGGASTTLAAATLRHPVGSALDLGTGCGVQALHLSTHARRVTATDVLPRALRFAATTAALNGLDWELLQGDLTGPVQGRRFDLVVSNPPFVAGPGTTAHTYRDSGRPGDAVCAELVAAAPGLLADGGHMQFLANWLHVAGESWEDRVADWLAGTGLDAWVIQREVSDPVAYVNLWLTDASEDPRVQPALAAAWLDWFDAQRVDAVGFGLITLRAGGHEDPTVRIEDLRQTVDGPLGPLIGDWFDRQDFLRDGDLLATRFRAAPGLRLQQEASQGPEGWEVDRQLLTLPDGLRWIEEVDPVALALVGACDGSVTLQDQVDVLAAAHAVPAEVLADVAVPLVAHLVERGILLPGPAA</sequence>
<dbReference type="PANTHER" id="PTHR45875:SF1">
    <property type="entry name" value="METHYLTRANSFERASE N6AMT1"/>
    <property type="match status" value="1"/>
</dbReference>
<evidence type="ECO:0000259" key="6">
    <source>
        <dbReference type="Pfam" id="PF23186"/>
    </source>
</evidence>
<dbReference type="PROSITE" id="PS00092">
    <property type="entry name" value="N6_MTASE"/>
    <property type="match status" value="1"/>
</dbReference>
<feature type="domain" description="Methyltransferase small" evidence="5">
    <location>
        <begin position="145"/>
        <end position="271"/>
    </location>
</feature>
<dbReference type="InterPro" id="IPR056684">
    <property type="entry name" value="DUF7782"/>
</dbReference>
<dbReference type="Pfam" id="PF23186">
    <property type="entry name" value="DUF7059"/>
    <property type="match status" value="1"/>
</dbReference>
<organism evidence="8 9">
    <name type="scientific">Dactylosporangium fulvum</name>
    <dbReference type="NCBI Taxonomy" id="53359"/>
    <lineage>
        <taxon>Bacteria</taxon>
        <taxon>Bacillati</taxon>
        <taxon>Actinomycetota</taxon>
        <taxon>Actinomycetes</taxon>
        <taxon>Micromonosporales</taxon>
        <taxon>Micromonosporaceae</taxon>
        <taxon>Dactylosporangium</taxon>
    </lineage>
</organism>
<keyword evidence="9" id="KW-1185">Reference proteome</keyword>
<dbReference type="InterPro" id="IPR052190">
    <property type="entry name" value="Euk-Arch_PrmC-MTase"/>
</dbReference>
<reference evidence="8" key="2">
    <citation type="submission" date="2022-09" db="EMBL/GenBank/DDBJ databases">
        <title>Biosynthetic gene clusters of Dactylosporangioum fulvum.</title>
        <authorList>
            <person name="Caradec T."/>
        </authorList>
    </citation>
    <scope>NUCLEOTIDE SEQUENCE</scope>
    <source>
        <strain evidence="8">NRRL B-16292</strain>
    </source>
</reference>
<evidence type="ECO:0000256" key="2">
    <source>
        <dbReference type="ARBA" id="ARBA00022603"/>
    </source>
</evidence>
<accession>A0ABY5W4T6</accession>
<protein>
    <submittedName>
        <fullName evidence="8">Methyltransferase</fullName>
    </submittedName>
</protein>
<name>A0ABY5W4T6_9ACTN</name>
<dbReference type="InterPro" id="IPR055487">
    <property type="entry name" value="DUF7059"/>
</dbReference>
<feature type="domain" description="DUF7059" evidence="6">
    <location>
        <begin position="23"/>
        <end position="105"/>
    </location>
</feature>
<dbReference type="Proteomes" id="UP001059617">
    <property type="component" value="Chromosome"/>
</dbReference>
<dbReference type="GO" id="GO:0032259">
    <property type="term" value="P:methylation"/>
    <property type="evidence" value="ECO:0007669"/>
    <property type="project" value="UniProtKB-KW"/>
</dbReference>
<reference evidence="8" key="1">
    <citation type="submission" date="2021-04" db="EMBL/GenBank/DDBJ databases">
        <authorList>
            <person name="Hartkoorn R.C."/>
            <person name="Beaudoing E."/>
            <person name="Hot D."/>
        </authorList>
    </citation>
    <scope>NUCLEOTIDE SEQUENCE</scope>
    <source>
        <strain evidence="8">NRRL B-16292</strain>
    </source>
</reference>
<evidence type="ECO:0000259" key="5">
    <source>
        <dbReference type="Pfam" id="PF05175"/>
    </source>
</evidence>
<dbReference type="InterPro" id="IPR041881">
    <property type="entry name" value="PqqD_sf"/>
</dbReference>
<evidence type="ECO:0000256" key="3">
    <source>
        <dbReference type="ARBA" id="ARBA00022679"/>
    </source>
</evidence>
<dbReference type="GO" id="GO:0008168">
    <property type="term" value="F:methyltransferase activity"/>
    <property type="evidence" value="ECO:0007669"/>
    <property type="project" value="UniProtKB-KW"/>
</dbReference>
<dbReference type="InterPro" id="IPR002052">
    <property type="entry name" value="DNA_methylase_N6_adenine_CS"/>
</dbReference>
<gene>
    <name evidence="8" type="ORF">Dfulv_08560</name>
</gene>
<evidence type="ECO:0000313" key="9">
    <source>
        <dbReference type="Proteomes" id="UP001059617"/>
    </source>
</evidence>
<evidence type="ECO:0000256" key="4">
    <source>
        <dbReference type="ARBA" id="ARBA00022691"/>
    </source>
</evidence>
<evidence type="ECO:0000259" key="7">
    <source>
        <dbReference type="Pfam" id="PF25004"/>
    </source>
</evidence>
<keyword evidence="2 8" id="KW-0489">Methyltransferase</keyword>
<dbReference type="InterPro" id="IPR029063">
    <property type="entry name" value="SAM-dependent_MTases_sf"/>
</dbReference>
<dbReference type="CDD" id="cd02440">
    <property type="entry name" value="AdoMet_MTases"/>
    <property type="match status" value="1"/>
</dbReference>
<dbReference type="PANTHER" id="PTHR45875">
    <property type="entry name" value="METHYLTRANSFERASE N6AMT1"/>
    <property type="match status" value="1"/>
</dbReference>
<proteinExistence type="inferred from homology"/>
<feature type="domain" description="DUF7782" evidence="7">
    <location>
        <begin position="378"/>
        <end position="488"/>
    </location>
</feature>
<dbReference type="Gene3D" id="3.40.50.150">
    <property type="entry name" value="Vaccinia Virus protein VP39"/>
    <property type="match status" value="1"/>
</dbReference>
<keyword evidence="4" id="KW-0949">S-adenosyl-L-methionine</keyword>